<evidence type="ECO:0000313" key="1">
    <source>
        <dbReference type="EMBL" id="JAH70274.1"/>
    </source>
</evidence>
<dbReference type="AlphaFoldDB" id="A0A0E9UWP3"/>
<dbReference type="EMBL" id="GBXM01038303">
    <property type="protein sequence ID" value="JAH70274.1"/>
    <property type="molecule type" value="Transcribed_RNA"/>
</dbReference>
<organism evidence="1">
    <name type="scientific">Anguilla anguilla</name>
    <name type="common">European freshwater eel</name>
    <name type="synonym">Muraena anguilla</name>
    <dbReference type="NCBI Taxonomy" id="7936"/>
    <lineage>
        <taxon>Eukaryota</taxon>
        <taxon>Metazoa</taxon>
        <taxon>Chordata</taxon>
        <taxon>Craniata</taxon>
        <taxon>Vertebrata</taxon>
        <taxon>Euteleostomi</taxon>
        <taxon>Actinopterygii</taxon>
        <taxon>Neopterygii</taxon>
        <taxon>Teleostei</taxon>
        <taxon>Anguilliformes</taxon>
        <taxon>Anguillidae</taxon>
        <taxon>Anguilla</taxon>
    </lineage>
</organism>
<reference evidence="1" key="1">
    <citation type="submission" date="2014-11" db="EMBL/GenBank/DDBJ databases">
        <authorList>
            <person name="Amaro Gonzalez C."/>
        </authorList>
    </citation>
    <scope>NUCLEOTIDE SEQUENCE</scope>
</reference>
<reference evidence="1" key="2">
    <citation type="journal article" date="2015" name="Fish Shellfish Immunol.">
        <title>Early steps in the European eel (Anguilla anguilla)-Vibrio vulnificus interaction in the gills: Role of the RtxA13 toxin.</title>
        <authorList>
            <person name="Callol A."/>
            <person name="Pajuelo D."/>
            <person name="Ebbesson L."/>
            <person name="Teles M."/>
            <person name="MacKenzie S."/>
            <person name="Amaro C."/>
        </authorList>
    </citation>
    <scope>NUCLEOTIDE SEQUENCE</scope>
</reference>
<name>A0A0E9UWP3_ANGAN</name>
<proteinExistence type="predicted"/>
<sequence>MDTGVRMSSFSNALFYVKSREGTWHRVEKSHNGWRRAVMAPLD</sequence>
<protein>
    <submittedName>
        <fullName evidence="1">Uncharacterized protein</fullName>
    </submittedName>
</protein>
<accession>A0A0E9UWP3</accession>